<evidence type="ECO:0000313" key="5">
    <source>
        <dbReference type="Proteomes" id="UP000305282"/>
    </source>
</evidence>
<sequence length="87" mass="8976">MPDEVGAAVTAAMGEALRNVRSHAGTGGAQVLARFSPGRLEVSVIDQGRGFRPAELAADGRSLGLRRSVSDRMQAVGGTADIWSEPG</sequence>
<evidence type="ECO:0008006" key="6">
    <source>
        <dbReference type="Google" id="ProtNLM"/>
    </source>
</evidence>
<accession>A0A4V3Z7U0</accession>
<gene>
    <name evidence="4" type="ORF">E7Y31_06960</name>
</gene>
<dbReference type="Proteomes" id="UP000305282">
    <property type="component" value="Unassembled WGS sequence"/>
</dbReference>
<dbReference type="InterPro" id="IPR050482">
    <property type="entry name" value="Sensor_HK_TwoCompSys"/>
</dbReference>
<organism evidence="4 5">
    <name type="scientific">Candidatus Frankia alpina</name>
    <dbReference type="NCBI Taxonomy" id="2699483"/>
    <lineage>
        <taxon>Bacteria</taxon>
        <taxon>Bacillati</taxon>
        <taxon>Actinomycetota</taxon>
        <taxon>Actinomycetes</taxon>
        <taxon>Frankiales</taxon>
        <taxon>Frankiaceae</taxon>
        <taxon>Frankia</taxon>
    </lineage>
</organism>
<name>A0A4V3Z7U0_9ACTN</name>
<comment type="caution">
    <text evidence="4">The sequence shown here is derived from an EMBL/GenBank/DDBJ whole genome shotgun (WGS) entry which is preliminary data.</text>
</comment>
<evidence type="ECO:0000256" key="1">
    <source>
        <dbReference type="ARBA" id="ARBA00022679"/>
    </source>
</evidence>
<dbReference type="SUPFAM" id="SSF55874">
    <property type="entry name" value="ATPase domain of HSP90 chaperone/DNA topoisomerase II/histidine kinase"/>
    <property type="match status" value="1"/>
</dbReference>
<dbReference type="GO" id="GO:0000160">
    <property type="term" value="P:phosphorelay signal transduction system"/>
    <property type="evidence" value="ECO:0007669"/>
    <property type="project" value="UniProtKB-KW"/>
</dbReference>
<reference evidence="4 5" key="1">
    <citation type="submission" date="2019-04" db="EMBL/GenBank/DDBJ databases">
        <title>Draft genome sequences for three unisolated Alnus-infective Frankia Sp+ strains, AgTrS, AiOr and AvVan, the first sequenced Frankia strains able to sporulate in-planta.</title>
        <authorList>
            <person name="Bethencourt L."/>
            <person name="Vautrin F."/>
            <person name="Taib N."/>
            <person name="Dubost A."/>
            <person name="Castro-Garcia L."/>
            <person name="Imbaud O."/>
            <person name="Abrouk D."/>
            <person name="Fournier P."/>
            <person name="Briolay J."/>
            <person name="Nguyen A."/>
            <person name="Normand P."/>
            <person name="Fernandez M.P."/>
            <person name="Brochier-Armanet C."/>
            <person name="Herrera-Belaroussi A."/>
        </authorList>
    </citation>
    <scope>NUCLEOTIDE SEQUENCE [LARGE SCALE GENOMIC DNA]</scope>
    <source>
        <strain evidence="4 5">AvVan</strain>
    </source>
</reference>
<keyword evidence="1" id="KW-0808">Transferase</keyword>
<evidence type="ECO:0000256" key="3">
    <source>
        <dbReference type="ARBA" id="ARBA00023012"/>
    </source>
</evidence>
<proteinExistence type="predicted"/>
<dbReference type="AlphaFoldDB" id="A0A4V3Z7U0"/>
<dbReference type="InterPro" id="IPR036890">
    <property type="entry name" value="HATPase_C_sf"/>
</dbReference>
<dbReference type="EMBL" id="SSXH01000111">
    <property type="protein sequence ID" value="THJ75189.1"/>
    <property type="molecule type" value="Genomic_DNA"/>
</dbReference>
<dbReference type="GO" id="GO:0016301">
    <property type="term" value="F:kinase activity"/>
    <property type="evidence" value="ECO:0007669"/>
    <property type="project" value="UniProtKB-KW"/>
</dbReference>
<dbReference type="RefSeq" id="WP_136447450.1">
    <property type="nucleotide sequence ID" value="NZ_SSXH01000111.1"/>
</dbReference>
<keyword evidence="5" id="KW-1185">Reference proteome</keyword>
<dbReference type="PANTHER" id="PTHR24421:SF61">
    <property type="entry name" value="OXYGEN SENSOR HISTIDINE KINASE NREB"/>
    <property type="match status" value="1"/>
</dbReference>
<evidence type="ECO:0000313" key="4">
    <source>
        <dbReference type="EMBL" id="THJ75189.1"/>
    </source>
</evidence>
<dbReference type="OrthoDB" id="3680214at2"/>
<dbReference type="Gene3D" id="3.30.565.10">
    <property type="entry name" value="Histidine kinase-like ATPase, C-terminal domain"/>
    <property type="match status" value="1"/>
</dbReference>
<protein>
    <recommendedName>
        <fullName evidence="6">Histidine kinase/HSP90-like ATPase domain-containing protein</fullName>
    </recommendedName>
</protein>
<keyword evidence="3" id="KW-0902">Two-component regulatory system</keyword>
<keyword evidence="2" id="KW-0418">Kinase</keyword>
<evidence type="ECO:0000256" key="2">
    <source>
        <dbReference type="ARBA" id="ARBA00022777"/>
    </source>
</evidence>
<dbReference type="PANTHER" id="PTHR24421">
    <property type="entry name" value="NITRATE/NITRITE SENSOR PROTEIN NARX-RELATED"/>
    <property type="match status" value="1"/>
</dbReference>